<keyword evidence="2 4" id="KW-0378">Hydrolase</keyword>
<dbReference type="KEGG" id="pej:FYC62_10495"/>
<dbReference type="PANTHER" id="PTHR30023:SF0">
    <property type="entry name" value="PENICILLIN-SENSITIVE CARBOXYPEPTIDASE A"/>
    <property type="match status" value="1"/>
</dbReference>
<dbReference type="EC" id="3.4.16.4" evidence="4"/>
<dbReference type="PANTHER" id="PTHR30023">
    <property type="entry name" value="D-ALANYL-D-ALANINE CARBOXYPEPTIDASE"/>
    <property type="match status" value="1"/>
</dbReference>
<keyword evidence="4" id="KW-0121">Carboxypeptidase</keyword>
<feature type="signal peptide" evidence="3">
    <location>
        <begin position="1"/>
        <end position="19"/>
    </location>
</feature>
<dbReference type="SUPFAM" id="SSF56601">
    <property type="entry name" value="beta-lactamase/transpeptidase-like"/>
    <property type="match status" value="1"/>
</dbReference>
<dbReference type="Proteomes" id="UP000323653">
    <property type="component" value="Chromosome"/>
</dbReference>
<dbReference type="GO" id="GO:0009002">
    <property type="term" value="F:serine-type D-Ala-D-Ala carboxypeptidase activity"/>
    <property type="evidence" value="ECO:0007669"/>
    <property type="project" value="UniProtKB-EC"/>
</dbReference>
<evidence type="ECO:0000313" key="4">
    <source>
        <dbReference type="EMBL" id="QEK52035.1"/>
    </source>
</evidence>
<dbReference type="Pfam" id="PF02113">
    <property type="entry name" value="Peptidase_S13"/>
    <property type="match status" value="1"/>
</dbReference>
<dbReference type="Gene3D" id="3.50.80.20">
    <property type="entry name" value="D-Ala-D-Ala carboxypeptidase C, peptidase S13"/>
    <property type="match status" value="1"/>
</dbReference>
<evidence type="ECO:0000313" key="5">
    <source>
        <dbReference type="Proteomes" id="UP000323653"/>
    </source>
</evidence>
<dbReference type="Gene3D" id="3.40.710.10">
    <property type="entry name" value="DD-peptidase/beta-lactamase superfamily"/>
    <property type="match status" value="2"/>
</dbReference>
<dbReference type="InterPro" id="IPR000667">
    <property type="entry name" value="Peptidase_S13"/>
</dbReference>
<dbReference type="EMBL" id="CP043329">
    <property type="protein sequence ID" value="QEK52035.1"/>
    <property type="molecule type" value="Genomic_DNA"/>
</dbReference>
<name>A0A5C0VH71_9SPHI</name>
<dbReference type="NCBIfam" id="TIGR00666">
    <property type="entry name" value="PBP4"/>
    <property type="match status" value="1"/>
</dbReference>
<sequence length="459" mass="50737">MKNILLALSFFFLCSNAYSQTLNQKIQVAYQKFMADEQLKHASVSFSVASTDDNTSIFTAQPQLGMVPGSTLKVITAATALSVLGENYRFKTEIGYNGVINNGVLQGHIIIKGSGDPTLGSDRYTSTTKTVIYTKILDALKQAGIKKITGEIIADDAMWDSQSLPDGWIWQDMGNYYGASTSAVCWGENEFDVNFNPSTTLGKPVTIINEKQLYPFLTLVNEVSTGAAGSGDQVYGYSSPYSQFIYLRGTYAQNLKKTIRFALPDAALAMAYDVHDFLNQNGIQTSGFNTTRKLQLQSVAVKGIQKSLLMIESPKLSDIIYQFNQKSLNLYGEQLLRIISPDKTIAKGITFIKDFWKNKGIANASLNIYDASGLSPANRVTSKTMVDVLQASKKEKWFNAYLNSFPVYNNMKMKSGTIGDVLCYSGYHENKCFAIMVNNYSGSTSAIRQKIFTLLNSFK</sequence>
<organism evidence="4 5">
    <name type="scientific">Pedobacter aquae</name>
    <dbReference type="NCBI Taxonomy" id="2605747"/>
    <lineage>
        <taxon>Bacteria</taxon>
        <taxon>Pseudomonadati</taxon>
        <taxon>Bacteroidota</taxon>
        <taxon>Sphingobacteriia</taxon>
        <taxon>Sphingobacteriales</taxon>
        <taxon>Sphingobacteriaceae</taxon>
        <taxon>Pedobacter</taxon>
    </lineage>
</organism>
<evidence type="ECO:0000256" key="1">
    <source>
        <dbReference type="ARBA" id="ARBA00006096"/>
    </source>
</evidence>
<accession>A0A5C0VH71</accession>
<proteinExistence type="inferred from homology"/>
<reference evidence="4 5" key="1">
    <citation type="submission" date="2019-08" db="EMBL/GenBank/DDBJ databases">
        <title>Pedobacter sp. nov., isolated from Han river, South Korea.</title>
        <authorList>
            <person name="Lee D.-H."/>
            <person name="Kim Y.-S."/>
            <person name="Hwang E.-M."/>
            <person name="Le Tran T.C."/>
            <person name="Cha C.-J."/>
        </authorList>
    </citation>
    <scope>NUCLEOTIDE SEQUENCE [LARGE SCALE GENOMIC DNA]</scope>
    <source>
        <strain evidence="4 5">CJ43</strain>
    </source>
</reference>
<dbReference type="PRINTS" id="PR00922">
    <property type="entry name" value="DADACBPTASE3"/>
</dbReference>
<keyword evidence="4" id="KW-0645">Protease</keyword>
<dbReference type="GO" id="GO:0006508">
    <property type="term" value="P:proteolysis"/>
    <property type="evidence" value="ECO:0007669"/>
    <property type="project" value="InterPro"/>
</dbReference>
<comment type="similarity">
    <text evidence="1">Belongs to the peptidase S13 family.</text>
</comment>
<feature type="chain" id="PRO_5023065678" evidence="3">
    <location>
        <begin position="20"/>
        <end position="459"/>
    </location>
</feature>
<keyword evidence="3" id="KW-0732">Signal</keyword>
<evidence type="ECO:0000256" key="2">
    <source>
        <dbReference type="ARBA" id="ARBA00022801"/>
    </source>
</evidence>
<dbReference type="InterPro" id="IPR012338">
    <property type="entry name" value="Beta-lactam/transpept-like"/>
</dbReference>
<protein>
    <submittedName>
        <fullName evidence="4">D-alanyl-D-alanine carboxypeptidase/D-alanyl-D-alanine-endopeptidase</fullName>
        <ecNumber evidence="4">3.4.16.4</ecNumber>
    </submittedName>
</protein>
<gene>
    <name evidence="4" type="primary">dacB</name>
    <name evidence="4" type="ORF">FYC62_10495</name>
</gene>
<dbReference type="GO" id="GO:0000270">
    <property type="term" value="P:peptidoglycan metabolic process"/>
    <property type="evidence" value="ECO:0007669"/>
    <property type="project" value="TreeGrafter"/>
</dbReference>
<evidence type="ECO:0000256" key="3">
    <source>
        <dbReference type="SAM" id="SignalP"/>
    </source>
</evidence>
<dbReference type="RefSeq" id="WP_149074897.1">
    <property type="nucleotide sequence ID" value="NZ_CP043329.1"/>
</dbReference>
<dbReference type="AlphaFoldDB" id="A0A5C0VH71"/>
<keyword evidence="5" id="KW-1185">Reference proteome</keyword>